<dbReference type="EMBL" id="LWSA01000307">
    <property type="protein sequence ID" value="OCX68220.1"/>
    <property type="molecule type" value="Genomic_DNA"/>
</dbReference>
<keyword evidence="2" id="KW-0472">Membrane</keyword>
<comment type="caution">
    <text evidence="3">The sequence shown here is derived from an EMBL/GenBank/DDBJ whole genome shotgun (WGS) entry which is preliminary data.</text>
</comment>
<organism evidence="3 4">
    <name type="scientific">Acidithiobacillus thiooxidans</name>
    <name type="common">Thiobacillus thiooxidans</name>
    <dbReference type="NCBI Taxonomy" id="930"/>
    <lineage>
        <taxon>Bacteria</taxon>
        <taxon>Pseudomonadati</taxon>
        <taxon>Pseudomonadota</taxon>
        <taxon>Acidithiobacillia</taxon>
        <taxon>Acidithiobacillales</taxon>
        <taxon>Acidithiobacillaceae</taxon>
        <taxon>Acidithiobacillus</taxon>
    </lineage>
</organism>
<accession>A0A1C2JCB7</accession>
<protein>
    <submittedName>
        <fullName evidence="3">Uncharacterized protein</fullName>
    </submittedName>
</protein>
<dbReference type="Proteomes" id="UP000094893">
    <property type="component" value="Unassembled WGS sequence"/>
</dbReference>
<evidence type="ECO:0000256" key="1">
    <source>
        <dbReference type="SAM" id="MobiDB-lite"/>
    </source>
</evidence>
<evidence type="ECO:0000313" key="4">
    <source>
        <dbReference type="Proteomes" id="UP000094893"/>
    </source>
</evidence>
<feature type="transmembrane region" description="Helical" evidence="2">
    <location>
        <begin position="74"/>
        <end position="96"/>
    </location>
</feature>
<evidence type="ECO:0000256" key="2">
    <source>
        <dbReference type="SAM" id="Phobius"/>
    </source>
</evidence>
<feature type="compositionally biased region" description="Basic and acidic residues" evidence="1">
    <location>
        <begin position="29"/>
        <end position="38"/>
    </location>
</feature>
<feature type="compositionally biased region" description="Basic and acidic residues" evidence="1">
    <location>
        <begin position="11"/>
        <end position="22"/>
    </location>
</feature>
<dbReference type="AlphaFoldDB" id="A0A1C2JCB7"/>
<name>A0A1C2JCB7_ACITH</name>
<sequence length="100" mass="11502">MYSEHGWSSLEGDRARVAEEQARQAASSRARDEEEQRQRQYQAQQMRDQQSAQTYNQSSTSGGSILSNEDIHNLLMLPVLLVLLPFELVRSFIGWVRYGL</sequence>
<reference evidence="3 4" key="1">
    <citation type="journal article" date="2016" name="Int. J. Mol. Sci.">
        <title>Comparative genomics of the extreme acidophile Acidithiobacillus thiooxidans reveals intraspecific divergence and niche adaptation.</title>
        <authorList>
            <person name="Zhang X."/>
            <person name="Feng X."/>
            <person name="Tao J."/>
            <person name="Ma L."/>
            <person name="Xiao Y."/>
            <person name="Liang Y."/>
            <person name="Liu X."/>
            <person name="Yin H."/>
        </authorList>
    </citation>
    <scope>NUCLEOTIDE SEQUENCE [LARGE SCALE GENOMIC DNA]</scope>
    <source>
        <strain evidence="3 4">A02</strain>
    </source>
</reference>
<evidence type="ECO:0000313" key="3">
    <source>
        <dbReference type="EMBL" id="OCX68220.1"/>
    </source>
</evidence>
<feature type="compositionally biased region" description="Polar residues" evidence="1">
    <location>
        <begin position="54"/>
        <end position="63"/>
    </location>
</feature>
<proteinExistence type="predicted"/>
<feature type="compositionally biased region" description="Low complexity" evidence="1">
    <location>
        <begin position="39"/>
        <end position="53"/>
    </location>
</feature>
<gene>
    <name evidence="3" type="ORF">A6P07_18525</name>
</gene>
<feature type="region of interest" description="Disordered" evidence="1">
    <location>
        <begin position="1"/>
        <end position="63"/>
    </location>
</feature>
<keyword evidence="2" id="KW-1133">Transmembrane helix</keyword>
<keyword evidence="2" id="KW-0812">Transmembrane</keyword>